<feature type="non-terminal residue" evidence="2">
    <location>
        <position position="140"/>
    </location>
</feature>
<organism evidence="2 3">
    <name type="scientific">Bradyrhizobium rifense</name>
    <dbReference type="NCBI Taxonomy" id="515499"/>
    <lineage>
        <taxon>Bacteria</taxon>
        <taxon>Pseudomonadati</taxon>
        <taxon>Pseudomonadota</taxon>
        <taxon>Alphaproteobacteria</taxon>
        <taxon>Hyphomicrobiales</taxon>
        <taxon>Nitrobacteraceae</taxon>
        <taxon>Bradyrhizobium</taxon>
    </lineage>
</organism>
<evidence type="ECO:0000259" key="1">
    <source>
        <dbReference type="Pfam" id="PF13546"/>
    </source>
</evidence>
<sequence>MDLNQVEDSEARFTAYVAGLGSVIGQAVRMRPLRDYCTGLMLPGERKSVEPMAARTAPARTAAQHQSLLHFVGNASWSDADVLAKIRQMVLPAIEKNEPIEAWIIDDTSFPKQGKHSVGVHHQYCGQLGKQANCQVAVSL</sequence>
<accession>A0A5D3KJZ9</accession>
<reference evidence="2 3" key="1">
    <citation type="submission" date="2019-08" db="EMBL/GenBank/DDBJ databases">
        <title>Bradyrhizobium hipponensis sp. nov., a rhizobium isolated from a Lupinus angustifolius root nodule in Tunisia.</title>
        <authorList>
            <person name="Off K."/>
            <person name="Rejili M."/>
            <person name="Mars M."/>
            <person name="Brachmann A."/>
            <person name="Marin M."/>
        </authorList>
    </citation>
    <scope>NUCLEOTIDE SEQUENCE [LARGE SCALE GENOMIC DNA]</scope>
    <source>
        <strain evidence="2 3">CTAW71</strain>
    </source>
</reference>
<dbReference type="EMBL" id="VSSS01000024">
    <property type="protein sequence ID" value="TYL95740.1"/>
    <property type="molecule type" value="Genomic_DNA"/>
</dbReference>
<proteinExistence type="predicted"/>
<dbReference type="SUPFAM" id="SSF53098">
    <property type="entry name" value="Ribonuclease H-like"/>
    <property type="match status" value="1"/>
</dbReference>
<dbReference type="Proteomes" id="UP000324758">
    <property type="component" value="Unassembled WGS sequence"/>
</dbReference>
<dbReference type="InterPro" id="IPR012337">
    <property type="entry name" value="RNaseH-like_sf"/>
</dbReference>
<name>A0A5D3KJZ9_9BRAD</name>
<protein>
    <submittedName>
        <fullName evidence="2">Transposase</fullName>
    </submittedName>
</protein>
<dbReference type="PANTHER" id="PTHR33627:SF1">
    <property type="entry name" value="TRANSPOSASE"/>
    <property type="match status" value="1"/>
</dbReference>
<dbReference type="OrthoDB" id="583339at2"/>
<gene>
    <name evidence="2" type="ORF">FXB40_15400</name>
</gene>
<evidence type="ECO:0000313" key="3">
    <source>
        <dbReference type="Proteomes" id="UP000324758"/>
    </source>
</evidence>
<keyword evidence="3" id="KW-1185">Reference proteome</keyword>
<dbReference type="RefSeq" id="WP_148773022.1">
    <property type="nucleotide sequence ID" value="NZ_VSSS01000024.1"/>
</dbReference>
<evidence type="ECO:0000313" key="2">
    <source>
        <dbReference type="EMBL" id="TYL95740.1"/>
    </source>
</evidence>
<feature type="domain" description="Transposase IS701-like DDE" evidence="1">
    <location>
        <begin position="24"/>
        <end position="140"/>
    </location>
</feature>
<dbReference type="InterPro" id="IPR039365">
    <property type="entry name" value="IS701-like"/>
</dbReference>
<dbReference type="InterPro" id="IPR038721">
    <property type="entry name" value="IS701-like_DDE_dom"/>
</dbReference>
<dbReference type="PANTHER" id="PTHR33627">
    <property type="entry name" value="TRANSPOSASE"/>
    <property type="match status" value="1"/>
</dbReference>
<dbReference type="Pfam" id="PF13546">
    <property type="entry name" value="DDE_5"/>
    <property type="match status" value="1"/>
</dbReference>
<dbReference type="AlphaFoldDB" id="A0A5D3KJZ9"/>
<comment type="caution">
    <text evidence="2">The sequence shown here is derived from an EMBL/GenBank/DDBJ whole genome shotgun (WGS) entry which is preliminary data.</text>
</comment>